<evidence type="ECO:0000256" key="5">
    <source>
        <dbReference type="ARBA" id="ARBA00022679"/>
    </source>
</evidence>
<evidence type="ECO:0000256" key="2">
    <source>
        <dbReference type="ARBA" id="ARBA00004370"/>
    </source>
</evidence>
<dbReference type="PROSITE" id="PS50109">
    <property type="entry name" value="HIS_KIN"/>
    <property type="match status" value="1"/>
</dbReference>
<dbReference type="EMBL" id="QRHL01000005">
    <property type="protein sequence ID" value="RHF73204.1"/>
    <property type="molecule type" value="Genomic_DNA"/>
</dbReference>
<dbReference type="Pfam" id="PF13185">
    <property type="entry name" value="GAF_2"/>
    <property type="match status" value="1"/>
</dbReference>
<keyword evidence="8" id="KW-1133">Transmembrane helix</keyword>
<dbReference type="InterPro" id="IPR029016">
    <property type="entry name" value="GAF-like_dom_sf"/>
</dbReference>
<keyword evidence="8" id="KW-0472">Membrane</keyword>
<dbReference type="Gene3D" id="6.10.340.10">
    <property type="match status" value="1"/>
</dbReference>
<feature type="domain" description="Histidine kinase" evidence="9">
    <location>
        <begin position="627"/>
        <end position="798"/>
    </location>
</feature>
<keyword evidence="5" id="KW-0808">Transferase</keyword>
<dbReference type="PANTHER" id="PTHR42878">
    <property type="entry name" value="TWO-COMPONENT HISTIDINE KINASE"/>
    <property type="match status" value="1"/>
</dbReference>
<keyword evidence="8" id="KW-0812">Transmembrane</keyword>
<feature type="transmembrane region" description="Helical" evidence="8">
    <location>
        <begin position="12"/>
        <end position="36"/>
    </location>
</feature>
<evidence type="ECO:0000256" key="3">
    <source>
        <dbReference type="ARBA" id="ARBA00012438"/>
    </source>
</evidence>
<feature type="coiled-coil region" evidence="7">
    <location>
        <begin position="611"/>
        <end position="638"/>
    </location>
</feature>
<dbReference type="CDD" id="cd00075">
    <property type="entry name" value="HATPase"/>
    <property type="match status" value="1"/>
</dbReference>
<organism evidence="11 12">
    <name type="scientific">Fusobacterium mortiferum</name>
    <dbReference type="NCBI Taxonomy" id="850"/>
    <lineage>
        <taxon>Bacteria</taxon>
        <taxon>Fusobacteriati</taxon>
        <taxon>Fusobacteriota</taxon>
        <taxon>Fusobacteriia</taxon>
        <taxon>Fusobacteriales</taxon>
        <taxon>Fusobacteriaceae</taxon>
        <taxon>Fusobacterium</taxon>
    </lineage>
</organism>
<dbReference type="SUPFAM" id="SSF55781">
    <property type="entry name" value="GAF domain-like"/>
    <property type="match status" value="1"/>
</dbReference>
<dbReference type="Gene3D" id="3.30.450.40">
    <property type="match status" value="1"/>
</dbReference>
<evidence type="ECO:0000259" key="9">
    <source>
        <dbReference type="PROSITE" id="PS50109"/>
    </source>
</evidence>
<protein>
    <recommendedName>
        <fullName evidence="3">histidine kinase</fullName>
        <ecNumber evidence="3">2.7.13.3</ecNumber>
    </recommendedName>
</protein>
<dbReference type="GO" id="GO:0007234">
    <property type="term" value="P:osmosensory signaling via phosphorelay pathway"/>
    <property type="evidence" value="ECO:0007669"/>
    <property type="project" value="TreeGrafter"/>
</dbReference>
<dbReference type="InterPro" id="IPR003660">
    <property type="entry name" value="HAMP_dom"/>
</dbReference>
<dbReference type="PRINTS" id="PR00344">
    <property type="entry name" value="BCTRLSENSOR"/>
</dbReference>
<dbReference type="Gene3D" id="3.30.565.10">
    <property type="entry name" value="Histidine kinase-like ATPase, C-terminal domain"/>
    <property type="match status" value="1"/>
</dbReference>
<dbReference type="GeneID" id="62762079"/>
<evidence type="ECO:0000256" key="8">
    <source>
        <dbReference type="SAM" id="Phobius"/>
    </source>
</evidence>
<dbReference type="InterPro" id="IPR004358">
    <property type="entry name" value="Sig_transdc_His_kin-like_C"/>
</dbReference>
<dbReference type="InterPro" id="IPR036890">
    <property type="entry name" value="HATPase_C_sf"/>
</dbReference>
<dbReference type="Pfam" id="PF00672">
    <property type="entry name" value="HAMP"/>
    <property type="match status" value="1"/>
</dbReference>
<comment type="caution">
    <text evidence="11">The sequence shown here is derived from an EMBL/GenBank/DDBJ whole genome shotgun (WGS) entry which is preliminary data.</text>
</comment>
<dbReference type="InterPro" id="IPR050351">
    <property type="entry name" value="BphY/WalK/GraS-like"/>
</dbReference>
<keyword evidence="4" id="KW-0597">Phosphoprotein</keyword>
<evidence type="ECO:0000313" key="11">
    <source>
        <dbReference type="EMBL" id="RHF73204.1"/>
    </source>
</evidence>
<keyword evidence="6" id="KW-0418">Kinase</keyword>
<evidence type="ECO:0000256" key="1">
    <source>
        <dbReference type="ARBA" id="ARBA00000085"/>
    </source>
</evidence>
<dbReference type="InterPro" id="IPR005467">
    <property type="entry name" value="His_kinase_dom"/>
</dbReference>
<sequence>MRVSRNSLLVRMVFYNDIAIVISSITIALFLTFTAFQNLESKVVDSVRDKISLMNRAYNGEILKVKDELNQTLRNFTTFDNRKLNNILSYSERAALIRNRLARRNYELYSNSILSIVDENGYVLGEVNNGEVSPKIDRESFKANVSNVDNDIKTSYFSKVEDKIYSRVIVRYNNESERRLYLVVTLPIDERVMKNLSLLSSLGEEDKVFLVVDEKYKLGTFNLKENTPILSKRDKNKFNLKNYNYVYKKKSIDDETYYIALSDIYDYKNEYIGSFGVALYYENIEVLKLVISLSVIVIVLLFVAVSTTISARMFSKLLEPLGRIMEAAEEVSKGNYKIFVKPEGVDEMRTLSKTFNKMATDIRANEEQAKSKNRKLVGTLKRIDAVEKILMNIQIENDMNITVKEIMSALTSEMGLGFSRAMYFRYSREIDTMVGEFATANNKVKREILNGVESTGGFKFQIEEIAELVKLIKIPFKNSNLIAKSLLEKRIIFQNDKGYKHELGNELFKSLGINNFLIMPIYSETRNYGCIVVDYFGKDNKVTQEEVELLTLLFLNISIRIKNRTLEEEKIDFERTATIGKLVDRFFKGREVSFEKMLEFTERMHEYDPSNSLLKIQIQEIKDEIGKLRREREILNEYVNVKNSNPLEIIEIETIFSEIIADIEPRLEKLGINISTFINYNGKILGNRARLKRAFYEVIKNAKESFDKVNNDNKKINIIVTKEKNVDKIKINIIDNGIGMTKEQLENIFEPFVGYNENAPGLGLSIVSRIIKDHHGVIKISSELDEGTDVKITLNIYKEEIL</sequence>
<name>A0A414PXB9_FUSMR</name>
<dbReference type="InterPro" id="IPR003594">
    <property type="entry name" value="HATPase_dom"/>
</dbReference>
<evidence type="ECO:0000259" key="10">
    <source>
        <dbReference type="PROSITE" id="PS50885"/>
    </source>
</evidence>
<dbReference type="GO" id="GO:0030295">
    <property type="term" value="F:protein kinase activator activity"/>
    <property type="evidence" value="ECO:0007669"/>
    <property type="project" value="TreeGrafter"/>
</dbReference>
<dbReference type="GO" id="GO:0000156">
    <property type="term" value="F:phosphorelay response regulator activity"/>
    <property type="evidence" value="ECO:0007669"/>
    <property type="project" value="TreeGrafter"/>
</dbReference>
<dbReference type="PANTHER" id="PTHR42878:SF13">
    <property type="entry name" value="HISTIDINE KINASE"/>
    <property type="match status" value="1"/>
</dbReference>
<dbReference type="Proteomes" id="UP000284676">
    <property type="component" value="Unassembled WGS sequence"/>
</dbReference>
<dbReference type="RefSeq" id="WP_005883018.1">
    <property type="nucleotide sequence ID" value="NZ_CABMMQ010000003.1"/>
</dbReference>
<proteinExistence type="predicted"/>
<comment type="subcellular location">
    <subcellularLocation>
        <location evidence="2">Membrane</location>
    </subcellularLocation>
</comment>
<gene>
    <name evidence="11" type="ORF">DW663_04970</name>
</gene>
<accession>A0A414PXB9</accession>
<dbReference type="PROSITE" id="PS50885">
    <property type="entry name" value="HAMP"/>
    <property type="match status" value="1"/>
</dbReference>
<dbReference type="InterPro" id="IPR003018">
    <property type="entry name" value="GAF"/>
</dbReference>
<dbReference type="SMART" id="SM00387">
    <property type="entry name" value="HATPase_c"/>
    <property type="match status" value="1"/>
</dbReference>
<dbReference type="GO" id="GO:0004673">
    <property type="term" value="F:protein histidine kinase activity"/>
    <property type="evidence" value="ECO:0007669"/>
    <property type="project" value="UniProtKB-EC"/>
</dbReference>
<dbReference type="EC" id="2.7.13.3" evidence="3"/>
<keyword evidence="7" id="KW-0175">Coiled coil</keyword>
<dbReference type="Pfam" id="PF02518">
    <property type="entry name" value="HATPase_c"/>
    <property type="match status" value="1"/>
</dbReference>
<evidence type="ECO:0000313" key="12">
    <source>
        <dbReference type="Proteomes" id="UP000284676"/>
    </source>
</evidence>
<dbReference type="SUPFAM" id="SSF55874">
    <property type="entry name" value="ATPase domain of HSP90 chaperone/DNA topoisomerase II/histidine kinase"/>
    <property type="match status" value="1"/>
</dbReference>
<dbReference type="CDD" id="cd06225">
    <property type="entry name" value="HAMP"/>
    <property type="match status" value="1"/>
</dbReference>
<feature type="transmembrane region" description="Helical" evidence="8">
    <location>
        <begin position="289"/>
        <end position="309"/>
    </location>
</feature>
<evidence type="ECO:0000256" key="7">
    <source>
        <dbReference type="SAM" id="Coils"/>
    </source>
</evidence>
<dbReference type="SMART" id="SM00304">
    <property type="entry name" value="HAMP"/>
    <property type="match status" value="1"/>
</dbReference>
<evidence type="ECO:0000256" key="6">
    <source>
        <dbReference type="ARBA" id="ARBA00022777"/>
    </source>
</evidence>
<reference evidence="11 12" key="1">
    <citation type="submission" date="2018-08" db="EMBL/GenBank/DDBJ databases">
        <title>A genome reference for cultivated species of the human gut microbiota.</title>
        <authorList>
            <person name="Zou Y."/>
            <person name="Xue W."/>
            <person name="Luo G."/>
        </authorList>
    </citation>
    <scope>NUCLEOTIDE SEQUENCE [LARGE SCALE GENOMIC DNA]</scope>
    <source>
        <strain evidence="11 12">AM25-1</strain>
    </source>
</reference>
<dbReference type="SUPFAM" id="SSF158472">
    <property type="entry name" value="HAMP domain-like"/>
    <property type="match status" value="1"/>
</dbReference>
<evidence type="ECO:0000256" key="4">
    <source>
        <dbReference type="ARBA" id="ARBA00022553"/>
    </source>
</evidence>
<dbReference type="GO" id="GO:0016020">
    <property type="term" value="C:membrane"/>
    <property type="evidence" value="ECO:0007669"/>
    <property type="project" value="UniProtKB-SubCell"/>
</dbReference>
<feature type="domain" description="HAMP" evidence="10">
    <location>
        <begin position="315"/>
        <end position="367"/>
    </location>
</feature>
<dbReference type="AlphaFoldDB" id="A0A414PXB9"/>
<comment type="catalytic activity">
    <reaction evidence="1">
        <text>ATP + protein L-histidine = ADP + protein N-phospho-L-histidine.</text>
        <dbReference type="EC" id="2.7.13.3"/>
    </reaction>
</comment>